<keyword evidence="8" id="KW-0067">ATP-binding</keyword>
<keyword evidence="7" id="KW-0692">RNA repair</keyword>
<keyword evidence="14" id="KW-1185">Reference proteome</keyword>
<dbReference type="NCBIfam" id="NF008137">
    <property type="entry name" value="PRK10885.1"/>
    <property type="match status" value="1"/>
</dbReference>
<dbReference type="GO" id="GO:0004810">
    <property type="term" value="F:CCA tRNA nucleotidyltransferase activity"/>
    <property type="evidence" value="ECO:0007669"/>
    <property type="project" value="InterPro"/>
</dbReference>
<keyword evidence="9" id="KW-0460">Magnesium</keyword>
<dbReference type="SUPFAM" id="SSF81891">
    <property type="entry name" value="Poly A polymerase C-terminal region-like"/>
    <property type="match status" value="1"/>
</dbReference>
<dbReference type="InterPro" id="IPR012006">
    <property type="entry name" value="CCA_bact"/>
</dbReference>
<dbReference type="PIRSF" id="PIRSF000813">
    <property type="entry name" value="CCA_bact"/>
    <property type="match status" value="1"/>
</dbReference>
<dbReference type="GO" id="GO:0003723">
    <property type="term" value="F:RNA binding"/>
    <property type="evidence" value="ECO:0007669"/>
    <property type="project" value="UniProtKB-KW"/>
</dbReference>
<evidence type="ECO:0000259" key="12">
    <source>
        <dbReference type="PROSITE" id="PS51831"/>
    </source>
</evidence>
<evidence type="ECO:0000256" key="2">
    <source>
        <dbReference type="ARBA" id="ARBA00022679"/>
    </source>
</evidence>
<comment type="similarity">
    <text evidence="11">Belongs to the tRNA nucleotidyltransferase/poly(A) polymerase family.</text>
</comment>
<proteinExistence type="inferred from homology"/>
<evidence type="ECO:0000256" key="3">
    <source>
        <dbReference type="ARBA" id="ARBA00022694"/>
    </source>
</evidence>
<dbReference type="PANTHER" id="PTHR47545:SF1">
    <property type="entry name" value="MULTIFUNCTIONAL CCA PROTEIN"/>
    <property type="match status" value="1"/>
</dbReference>
<dbReference type="InterPro" id="IPR032828">
    <property type="entry name" value="PolyA_RNA-bd"/>
</dbReference>
<dbReference type="GO" id="GO:0042245">
    <property type="term" value="P:RNA repair"/>
    <property type="evidence" value="ECO:0007669"/>
    <property type="project" value="UniProtKB-KW"/>
</dbReference>
<sequence>MQIYLVGGAVRDRLLGRLVTEKDYVVVGATPTEMLDLGYRQVGRDFPVFLHPQTNEEYALARTLRHQGHQPGVVIAEPGVTLEEDLQRRDLTINAIAEDGAGNLIDPFNGVEDLNNRVLRHVSSAFSEDPVRVLRLARFMARYNDPPFTIAPQTVEMIRAMVEAGELDNLVAERIWQETSRALAEANPVRFFESLRELGVLGRIMPEVENLWGVPQPTRWHPEVDCGVHTMMALRKACELSSAAEVRYATLTHDLGKATTPKEILPSHHGHESRGADLIKALGRRLKVPSGFTDLAHRAATYHTHLHHLYELKPKTVLKLLEGLDAFRKPRNLEWFVLVCQADFQGREGFEDQHYPQARDLMRAYHAACSVDSKQLPKGLIGPMVGVAMRQARSAKIAAVLNRVKQQQECQQQ</sequence>
<dbReference type="InterPro" id="IPR043519">
    <property type="entry name" value="NT_sf"/>
</dbReference>
<dbReference type="STRING" id="1818881.A3196_03970"/>
<evidence type="ECO:0000256" key="7">
    <source>
        <dbReference type="ARBA" id="ARBA00022800"/>
    </source>
</evidence>
<dbReference type="GO" id="GO:0046872">
    <property type="term" value="F:metal ion binding"/>
    <property type="evidence" value="ECO:0007669"/>
    <property type="project" value="UniProtKB-KW"/>
</dbReference>
<evidence type="ECO:0000256" key="9">
    <source>
        <dbReference type="ARBA" id="ARBA00022842"/>
    </source>
</evidence>
<gene>
    <name evidence="13" type="ORF">A3196_03970</name>
</gene>
<dbReference type="RefSeq" id="WP_069024169.1">
    <property type="nucleotide sequence ID" value="NZ_LVJZ01000003.1"/>
</dbReference>
<dbReference type="GO" id="GO:0001680">
    <property type="term" value="P:tRNA 3'-terminal CCA addition"/>
    <property type="evidence" value="ECO:0007669"/>
    <property type="project" value="InterPro"/>
</dbReference>
<keyword evidence="2 11" id="KW-0808">Transferase</keyword>
<accession>A0A1E2UMK2</accession>
<organism evidence="13 14">
    <name type="scientific">Candidatus Thiodiazotropha endoloripes</name>
    <dbReference type="NCBI Taxonomy" id="1818881"/>
    <lineage>
        <taxon>Bacteria</taxon>
        <taxon>Pseudomonadati</taxon>
        <taxon>Pseudomonadota</taxon>
        <taxon>Gammaproteobacteria</taxon>
        <taxon>Chromatiales</taxon>
        <taxon>Sedimenticolaceae</taxon>
        <taxon>Candidatus Thiodiazotropha</taxon>
    </lineage>
</organism>
<evidence type="ECO:0000313" key="13">
    <source>
        <dbReference type="EMBL" id="ODB95988.1"/>
    </source>
</evidence>
<keyword evidence="5" id="KW-0479">Metal-binding</keyword>
<evidence type="ECO:0000313" key="14">
    <source>
        <dbReference type="Proteomes" id="UP000094849"/>
    </source>
</evidence>
<keyword evidence="10 11" id="KW-0694">RNA-binding</keyword>
<evidence type="ECO:0000256" key="1">
    <source>
        <dbReference type="ARBA" id="ARBA00001946"/>
    </source>
</evidence>
<dbReference type="Pfam" id="PF01743">
    <property type="entry name" value="PolyA_pol"/>
    <property type="match status" value="1"/>
</dbReference>
<dbReference type="InterPro" id="IPR006674">
    <property type="entry name" value="HD_domain"/>
</dbReference>
<keyword evidence="4" id="KW-0548">Nucleotidyltransferase</keyword>
<keyword evidence="6" id="KW-0547">Nucleotide-binding</keyword>
<evidence type="ECO:0000256" key="8">
    <source>
        <dbReference type="ARBA" id="ARBA00022840"/>
    </source>
</evidence>
<keyword evidence="3" id="KW-0819">tRNA processing</keyword>
<evidence type="ECO:0000256" key="6">
    <source>
        <dbReference type="ARBA" id="ARBA00022741"/>
    </source>
</evidence>
<reference evidence="13 14" key="1">
    <citation type="submission" date="2016-03" db="EMBL/GenBank/DDBJ databases">
        <title>Chemosynthetic sulphur-oxidizing symbionts of marine invertebrate animals are capable of nitrogen fixation.</title>
        <authorList>
            <person name="Petersen J.M."/>
            <person name="Kemper A."/>
            <person name="Gruber-Vodicka H."/>
            <person name="Cardini U."/>
            <person name="Geest Mvander."/>
            <person name="Kleiner M."/>
            <person name="Bulgheresi S."/>
            <person name="Fussmann M."/>
            <person name="Herbold C."/>
            <person name="Seah B.K.B."/>
            <person name="Antony C.Paul."/>
            <person name="Liu D."/>
            <person name="Belitz A."/>
            <person name="Weber M."/>
        </authorList>
    </citation>
    <scope>NUCLEOTIDE SEQUENCE [LARGE SCALE GENOMIC DNA]</scope>
    <source>
        <strain evidence="13">G_D</strain>
    </source>
</reference>
<dbReference type="Pfam" id="PF01966">
    <property type="entry name" value="HD"/>
    <property type="match status" value="1"/>
</dbReference>
<dbReference type="PANTHER" id="PTHR47545">
    <property type="entry name" value="MULTIFUNCTIONAL CCA PROTEIN"/>
    <property type="match status" value="1"/>
</dbReference>
<dbReference type="AlphaFoldDB" id="A0A1E2UMK2"/>
<dbReference type="InterPro" id="IPR050124">
    <property type="entry name" value="tRNA_CCA-adding_enzyme"/>
</dbReference>
<evidence type="ECO:0000256" key="10">
    <source>
        <dbReference type="ARBA" id="ARBA00022884"/>
    </source>
</evidence>
<dbReference type="Proteomes" id="UP000094849">
    <property type="component" value="Unassembled WGS sequence"/>
</dbReference>
<feature type="domain" description="HD" evidence="12">
    <location>
        <begin position="226"/>
        <end position="327"/>
    </location>
</feature>
<dbReference type="CDD" id="cd05398">
    <property type="entry name" value="NT_ClassII-CCAase"/>
    <property type="match status" value="1"/>
</dbReference>
<dbReference type="Pfam" id="PF12627">
    <property type="entry name" value="PolyA_pol_RNAbd"/>
    <property type="match status" value="1"/>
</dbReference>
<comment type="cofactor">
    <cofactor evidence="1">
        <name>Mg(2+)</name>
        <dbReference type="ChEBI" id="CHEBI:18420"/>
    </cofactor>
</comment>
<dbReference type="SUPFAM" id="SSF81301">
    <property type="entry name" value="Nucleotidyltransferase"/>
    <property type="match status" value="1"/>
</dbReference>
<dbReference type="GO" id="GO:0005524">
    <property type="term" value="F:ATP binding"/>
    <property type="evidence" value="ECO:0007669"/>
    <property type="project" value="UniProtKB-KW"/>
</dbReference>
<dbReference type="InterPro" id="IPR002646">
    <property type="entry name" value="PolA_pol_head_dom"/>
</dbReference>
<dbReference type="Gene3D" id="3.30.460.10">
    <property type="entry name" value="Beta Polymerase, domain 2"/>
    <property type="match status" value="1"/>
</dbReference>
<dbReference type="Gene3D" id="1.10.3090.10">
    <property type="entry name" value="cca-adding enzyme, domain 2"/>
    <property type="match status" value="1"/>
</dbReference>
<evidence type="ECO:0000256" key="4">
    <source>
        <dbReference type="ARBA" id="ARBA00022695"/>
    </source>
</evidence>
<protein>
    <submittedName>
        <fullName evidence="13">Multifunctional CCA tRNA nucleotidyl transferase/2'3'-cyclic phosphodiesterase/2'nucleotidase/phosphatase</fullName>
    </submittedName>
</protein>
<dbReference type="EMBL" id="LVJZ01000003">
    <property type="protein sequence ID" value="ODB95988.1"/>
    <property type="molecule type" value="Genomic_DNA"/>
</dbReference>
<evidence type="ECO:0000256" key="11">
    <source>
        <dbReference type="RuleBase" id="RU003953"/>
    </source>
</evidence>
<comment type="caution">
    <text evidence="13">The sequence shown here is derived from an EMBL/GenBank/DDBJ whole genome shotgun (WGS) entry which is preliminary data.</text>
</comment>
<evidence type="ECO:0000256" key="5">
    <source>
        <dbReference type="ARBA" id="ARBA00022723"/>
    </source>
</evidence>
<name>A0A1E2UMK2_9GAMM</name>
<dbReference type="PROSITE" id="PS51831">
    <property type="entry name" value="HD"/>
    <property type="match status" value="1"/>
</dbReference>